<keyword evidence="8 15" id="KW-0472">Membrane</keyword>
<dbReference type="Gene3D" id="1.10.287.70">
    <property type="match status" value="4"/>
</dbReference>
<evidence type="ECO:0000256" key="1">
    <source>
        <dbReference type="ARBA" id="ARBA00004141"/>
    </source>
</evidence>
<dbReference type="RefSeq" id="XP_002508124.1">
    <property type="nucleotide sequence ID" value="XM_002508078.1"/>
</dbReference>
<feature type="transmembrane region" description="Helical" evidence="15">
    <location>
        <begin position="101"/>
        <end position="122"/>
    </location>
</feature>
<feature type="transmembrane region" description="Helical" evidence="15">
    <location>
        <begin position="311"/>
        <end position="331"/>
    </location>
</feature>
<evidence type="ECO:0000256" key="15">
    <source>
        <dbReference type="SAM" id="Phobius"/>
    </source>
</evidence>
<dbReference type="SUPFAM" id="SSF81324">
    <property type="entry name" value="Voltage-gated potassium channels"/>
    <property type="match status" value="4"/>
</dbReference>
<dbReference type="Proteomes" id="UP000002009">
    <property type="component" value="Chromosome 8"/>
</dbReference>
<keyword evidence="18" id="KW-1185">Reference proteome</keyword>
<comment type="subcellular location">
    <subcellularLocation>
        <location evidence="1 12">Membrane</location>
        <topology evidence="1 12">Multi-pass membrane protein</topology>
    </subcellularLocation>
</comment>
<keyword evidence="7" id="KW-0406">Ion transport</keyword>
<feature type="transmembrane region" description="Helical" evidence="15">
    <location>
        <begin position="1091"/>
        <end position="1110"/>
    </location>
</feature>
<dbReference type="InterPro" id="IPR043203">
    <property type="entry name" value="VGCC_Ca_Na"/>
</dbReference>
<dbReference type="eggNOG" id="KOG2301">
    <property type="taxonomic scope" value="Eukaryota"/>
</dbReference>
<evidence type="ECO:0000256" key="2">
    <source>
        <dbReference type="ARBA" id="ARBA00022448"/>
    </source>
</evidence>
<feature type="binding site" evidence="11">
    <location>
        <position position="1289"/>
    </location>
    <ligand>
        <name>Ca(2+)</name>
        <dbReference type="ChEBI" id="CHEBI:29108"/>
    </ligand>
</feature>
<proteinExistence type="inferred from homology"/>
<dbReference type="Pfam" id="PF00520">
    <property type="entry name" value="Ion_trans"/>
    <property type="match status" value="4"/>
</dbReference>
<dbReference type="Gene3D" id="1.10.238.10">
    <property type="entry name" value="EF-hand"/>
    <property type="match status" value="1"/>
</dbReference>
<keyword evidence="6 15" id="KW-1133">Transmembrane helix</keyword>
<dbReference type="OMA" id="CNFDESD"/>
<feature type="coiled-coil region" evidence="13">
    <location>
        <begin position="885"/>
        <end position="912"/>
    </location>
</feature>
<dbReference type="EMBL" id="CP001575">
    <property type="protein sequence ID" value="ACO69382.1"/>
    <property type="molecule type" value="Genomic_DNA"/>
</dbReference>
<feature type="transmembrane region" description="Helical" evidence="15">
    <location>
        <begin position="580"/>
        <end position="600"/>
    </location>
</feature>
<feature type="transmembrane region" description="Helical" evidence="15">
    <location>
        <begin position="1412"/>
        <end position="1430"/>
    </location>
</feature>
<feature type="binding site" evidence="11">
    <location>
        <position position="827"/>
    </location>
    <ligand>
        <name>Ca(2+)</name>
        <dbReference type="ChEBI" id="CHEBI:29108"/>
    </ligand>
</feature>
<evidence type="ECO:0000313" key="18">
    <source>
        <dbReference type="Proteomes" id="UP000002009"/>
    </source>
</evidence>
<feature type="transmembrane region" description="Helical" evidence="15">
    <location>
        <begin position="61"/>
        <end position="81"/>
    </location>
</feature>
<dbReference type="GO" id="GO:0005245">
    <property type="term" value="F:voltage-gated calcium channel activity"/>
    <property type="evidence" value="ECO:0007669"/>
    <property type="project" value="InterPro"/>
</dbReference>
<feature type="transmembrane region" description="Helical" evidence="15">
    <location>
        <begin position="1480"/>
        <end position="1506"/>
    </location>
</feature>
<evidence type="ECO:0000256" key="12">
    <source>
        <dbReference type="RuleBase" id="RU003808"/>
    </source>
</evidence>
<feature type="transmembrane region" description="Helical" evidence="15">
    <location>
        <begin position="1442"/>
        <end position="1468"/>
    </location>
</feature>
<feature type="domain" description="Ion transport" evidence="16">
    <location>
        <begin position="1408"/>
        <end position="1674"/>
    </location>
</feature>
<keyword evidence="4" id="KW-0677">Repeat</keyword>
<feature type="transmembrane region" description="Helical" evidence="15">
    <location>
        <begin position="134"/>
        <end position="155"/>
    </location>
</feature>
<dbReference type="GO" id="GO:0005248">
    <property type="term" value="F:voltage-gated sodium channel activity"/>
    <property type="evidence" value="ECO:0007669"/>
    <property type="project" value="TreeGrafter"/>
</dbReference>
<dbReference type="InterPro" id="IPR002077">
    <property type="entry name" value="VDCCAlpha1"/>
</dbReference>
<dbReference type="FunFam" id="1.20.120.350:FF:000095">
    <property type="entry name" value="Voltage-gated Ca2+ channel, alpha subunit"/>
    <property type="match status" value="1"/>
</dbReference>
<evidence type="ECO:0000256" key="8">
    <source>
        <dbReference type="ARBA" id="ARBA00023136"/>
    </source>
</evidence>
<feature type="transmembrane region" description="Helical" evidence="15">
    <location>
        <begin position="620"/>
        <end position="637"/>
    </location>
</feature>
<comment type="similarity">
    <text evidence="12">Belongs to the calcium channel alpha-1 subunit (TC 1.A.1.11) family.</text>
</comment>
<dbReference type="STRING" id="296587.C1FFJ7"/>
<feature type="transmembrane region" description="Helical" evidence="15">
    <location>
        <begin position="711"/>
        <end position="730"/>
    </location>
</feature>
<gene>
    <name evidence="17" type="primary">CAV2</name>
    <name evidence="17" type="ORF">MICPUN_105920</name>
</gene>
<feature type="transmembrane region" description="Helical" evidence="15">
    <location>
        <begin position="1646"/>
        <end position="1669"/>
    </location>
</feature>
<accession>C1FFJ7</accession>
<evidence type="ECO:0000256" key="6">
    <source>
        <dbReference type="ARBA" id="ARBA00022989"/>
    </source>
</evidence>
<keyword evidence="12" id="KW-0109">Calcium transport</keyword>
<feature type="transmembrane region" description="Helical" evidence="15">
    <location>
        <begin position="1317"/>
        <end position="1340"/>
    </location>
</feature>
<feature type="transmembrane region" description="Helical" evidence="15">
    <location>
        <begin position="995"/>
        <end position="1015"/>
    </location>
</feature>
<evidence type="ECO:0000256" key="4">
    <source>
        <dbReference type="ARBA" id="ARBA00022737"/>
    </source>
</evidence>
<dbReference type="KEGG" id="mis:MICPUN_105920"/>
<dbReference type="InterPro" id="IPR005821">
    <property type="entry name" value="Ion_trans_dom"/>
</dbReference>
<feature type="transmembrane region" description="Helical" evidence="15">
    <location>
        <begin position="1527"/>
        <end position="1552"/>
    </location>
</feature>
<feature type="region of interest" description="Disordered" evidence="14">
    <location>
        <begin position="1835"/>
        <end position="1877"/>
    </location>
</feature>
<dbReference type="PANTHER" id="PTHR10037:SF62">
    <property type="entry name" value="SODIUM CHANNEL PROTEIN 60E"/>
    <property type="match status" value="1"/>
</dbReference>
<evidence type="ECO:0000256" key="9">
    <source>
        <dbReference type="ARBA" id="ARBA00023180"/>
    </source>
</evidence>
<feature type="transmembrane region" description="Helical" evidence="15">
    <location>
        <begin position="343"/>
        <end position="366"/>
    </location>
</feature>
<dbReference type="FunFam" id="1.20.120.350:FF:000009">
    <property type="entry name" value="Voltage-dependent T-type calcium channel subunit alpha"/>
    <property type="match status" value="1"/>
</dbReference>
<name>C1FFJ7_MICCC</name>
<dbReference type="GO" id="GO:0046872">
    <property type="term" value="F:metal ion binding"/>
    <property type="evidence" value="ECO:0007669"/>
    <property type="project" value="UniProtKB-KW"/>
</dbReference>
<keyword evidence="5 12" id="KW-0851">Voltage-gated channel</keyword>
<reference evidence="17 18" key="1">
    <citation type="journal article" date="2009" name="Science">
        <title>Green evolution and dynamic adaptations revealed by genomes of the marine picoeukaryotes Micromonas.</title>
        <authorList>
            <person name="Worden A.Z."/>
            <person name="Lee J.H."/>
            <person name="Mock T."/>
            <person name="Rouze P."/>
            <person name="Simmons M.P."/>
            <person name="Aerts A.L."/>
            <person name="Allen A.E."/>
            <person name="Cuvelier M.L."/>
            <person name="Derelle E."/>
            <person name="Everett M.V."/>
            <person name="Foulon E."/>
            <person name="Grimwood J."/>
            <person name="Gundlach H."/>
            <person name="Henrissat B."/>
            <person name="Napoli C."/>
            <person name="McDonald S.M."/>
            <person name="Parker M.S."/>
            <person name="Rombauts S."/>
            <person name="Salamov A."/>
            <person name="Von Dassow P."/>
            <person name="Badger J.H."/>
            <person name="Coutinho P.M."/>
            <person name="Demir E."/>
            <person name="Dubchak I."/>
            <person name="Gentemann C."/>
            <person name="Eikrem W."/>
            <person name="Gready J.E."/>
            <person name="John U."/>
            <person name="Lanier W."/>
            <person name="Lindquist E.A."/>
            <person name="Lucas S."/>
            <person name="Mayer K.F."/>
            <person name="Moreau H."/>
            <person name="Not F."/>
            <person name="Otillar R."/>
            <person name="Panaud O."/>
            <person name="Pangilinan J."/>
            <person name="Paulsen I."/>
            <person name="Piegu B."/>
            <person name="Poliakov A."/>
            <person name="Robbens S."/>
            <person name="Schmutz J."/>
            <person name="Toulza E."/>
            <person name="Wyss T."/>
            <person name="Zelensky A."/>
            <person name="Zhou K."/>
            <person name="Armbrust E.V."/>
            <person name="Bhattacharya D."/>
            <person name="Goodenough U.W."/>
            <person name="Van de Peer Y."/>
            <person name="Grigoriev I.V."/>
        </authorList>
    </citation>
    <scope>NUCLEOTIDE SEQUENCE [LARGE SCALE GENOMIC DNA]</scope>
    <source>
        <strain evidence="18">RCC299 / NOUM17</strain>
    </source>
</reference>
<dbReference type="GO" id="GO:0005891">
    <property type="term" value="C:voltage-gated calcium channel complex"/>
    <property type="evidence" value="ECO:0007669"/>
    <property type="project" value="InterPro"/>
</dbReference>
<evidence type="ECO:0000256" key="7">
    <source>
        <dbReference type="ARBA" id="ARBA00023065"/>
    </source>
</evidence>
<feature type="binding site" evidence="11">
    <location>
        <position position="324"/>
    </location>
    <ligand>
        <name>Ca(2+)</name>
        <dbReference type="ChEBI" id="CHEBI:29108"/>
    </ligand>
</feature>
<keyword evidence="9" id="KW-0325">Glycoprotein</keyword>
<dbReference type="PANTHER" id="PTHR10037">
    <property type="entry name" value="VOLTAGE-GATED CATION CHANNEL CALCIUM AND SODIUM"/>
    <property type="match status" value="1"/>
</dbReference>
<feature type="domain" description="Ion transport" evidence="16">
    <location>
        <begin position="591"/>
        <end position="876"/>
    </location>
</feature>
<feature type="transmembrane region" description="Helical" evidence="15">
    <location>
        <begin position="1027"/>
        <end position="1046"/>
    </location>
</feature>
<evidence type="ECO:0000256" key="5">
    <source>
        <dbReference type="ARBA" id="ARBA00022882"/>
    </source>
</evidence>
<feature type="transmembrane region" description="Helical" evidence="15">
    <location>
        <begin position="649"/>
        <end position="667"/>
    </location>
</feature>
<dbReference type="Gene3D" id="1.20.120.350">
    <property type="entry name" value="Voltage-gated potassium channels. Chain C"/>
    <property type="match status" value="4"/>
</dbReference>
<evidence type="ECO:0000256" key="14">
    <source>
        <dbReference type="SAM" id="MobiDB-lite"/>
    </source>
</evidence>
<feature type="domain" description="Ion transport" evidence="16">
    <location>
        <begin position="959"/>
        <end position="1350"/>
    </location>
</feature>
<dbReference type="PRINTS" id="PR00167">
    <property type="entry name" value="CACHANNEL"/>
</dbReference>
<dbReference type="GeneID" id="8245475"/>
<evidence type="ECO:0000256" key="10">
    <source>
        <dbReference type="ARBA" id="ARBA00023303"/>
    </source>
</evidence>
<keyword evidence="2" id="KW-0813">Transport</keyword>
<feature type="domain" description="Ion transport" evidence="16">
    <location>
        <begin position="59"/>
        <end position="374"/>
    </location>
</feature>
<keyword evidence="13" id="KW-0175">Coiled coil</keyword>
<feature type="transmembrane region" description="Helical" evidence="15">
    <location>
        <begin position="844"/>
        <end position="868"/>
    </location>
</feature>
<dbReference type="GO" id="GO:0001518">
    <property type="term" value="C:voltage-gated sodium channel complex"/>
    <property type="evidence" value="ECO:0007669"/>
    <property type="project" value="TreeGrafter"/>
</dbReference>
<keyword evidence="11" id="KW-0479">Metal-binding</keyword>
<dbReference type="FunFam" id="1.10.287.70:FF:000007">
    <property type="entry name" value="Voltage-dependent L-type calcium channel subunit alpha"/>
    <property type="match status" value="1"/>
</dbReference>
<feature type="compositionally biased region" description="Low complexity" evidence="14">
    <location>
        <begin position="1860"/>
        <end position="1877"/>
    </location>
</feature>
<keyword evidence="10" id="KW-0407">Ion channel</keyword>
<organism evidence="17 18">
    <name type="scientific">Micromonas commoda (strain RCC299 / NOUM17 / CCMP2709)</name>
    <name type="common">Picoplanktonic green alga</name>
    <dbReference type="NCBI Taxonomy" id="296587"/>
    <lineage>
        <taxon>Eukaryota</taxon>
        <taxon>Viridiplantae</taxon>
        <taxon>Chlorophyta</taxon>
        <taxon>Mamiellophyceae</taxon>
        <taxon>Mamiellales</taxon>
        <taxon>Mamiellaceae</taxon>
        <taxon>Micromonas</taxon>
    </lineage>
</organism>
<evidence type="ECO:0000259" key="16">
    <source>
        <dbReference type="Pfam" id="PF00520"/>
    </source>
</evidence>
<feature type="region of interest" description="Disordered" evidence="14">
    <location>
        <begin position="414"/>
        <end position="450"/>
    </location>
</feature>
<keyword evidence="3 15" id="KW-0812">Transmembrane</keyword>
<evidence type="ECO:0000256" key="13">
    <source>
        <dbReference type="SAM" id="Coils"/>
    </source>
</evidence>
<feature type="region of interest" description="Disordered" evidence="14">
    <location>
        <begin position="1766"/>
        <end position="1788"/>
    </location>
</feature>
<dbReference type="OrthoDB" id="496478at2759"/>
<feature type="transmembrane region" description="Helical" evidence="15">
    <location>
        <begin position="190"/>
        <end position="209"/>
    </location>
</feature>
<keyword evidence="11 12" id="KW-0106">Calcium</keyword>
<keyword evidence="12" id="KW-0107">Calcium channel</keyword>
<dbReference type="eggNOG" id="KOG2302">
    <property type="taxonomic scope" value="Eukaryota"/>
</dbReference>
<sequence length="1877" mass="207357">MPAPKSRQGGPGSAGASLKHLNPTVADRKVKFEELPEKSLWVFRKENPVRRLCVSLMRNPWFDRVVMTLILLNCVFLAMDSREPGFEETTRGKAVDNSENIFLSLFCGEMVIKIVAMGFFVHPNSYLRDSWNRLDFTVVILGIIAAMNLGNFSAIRTVRVLRPLRTLQGFAGMRQLVVTLLNSLPLLGDVAVLMAFLFFLLGLMGVQLFSGALNRRCASLDNPNAGCHLCGYDVGYAGYNASQIASGCASDCALPAAPRWTVHEETTCGGPRVAKYPSKGEKPSGYSCPDGQWCIAYEAPNHDITSFDNILGAWLAIFQCISLEGWVDIMYWTQDAVSEWSSWYFVVMIIMGSFFAINLALAVLYVSFTTERKTDKEQHSDAIAAEKEANSKLLKSMESEGAYQAAQVADLQRRLSDASPGRKSAPPSPSVSPHESFVAATPPNGGGDKRLEDTIAEEVEMGTFEDADGAETPATVTTVTTTTNDAHGGDVAVRRPSVFDSAFRPEKFGSAMVTPLPMRTVDEDGDDDFADQPWLAEGFATPQEWVRHHGGEIEDVQIVDGVPVVVPPSLAQRFQRTCRVLAMSATVGKVTMFLIILNTVLMASEFHGMSKGQIDAYEGINYFVTAYFALEMVMKMIGLKWRAYIADRFNIFDGVVVIISIIELAVADGGGNLTVLRSFRLLRILKLARSWPQLRKIIATILDTIPSMSSLAGMLFLFIFIFDLLGLQLFGYEFVFCDSYGVDGAAPTCPPGVAETACPNRKDCYVACKASQVGTWIEYASGAAGYCAEYGGGETALARLGMSDQPRHHFDDFFWAFITIFQVLTGENWNEVLYDGMRTKGDAACLYFILLVVIGNYIVLNLFLAILLDNFADMDSSGETAAETAAREERKAADLQRKKELALERRKTAREEWMKLQAQASLLSSGQSKSLKAAATGGVVTLSVMDRARIQVKRLILHPKFDQFVILLILVSSVLLAVDSPNVDEDSKLKKALNITDVVFVCLFGLEAAMKIFALGVKKYFANGWNLMDFVIVFIGAIGAILELSGSATMQAARSMRSFRALRPMRMAARAEGMRIVIEALFQAVPPIMNVALVCILFYLIFGILGLNLFMGKMYRCVYDGTDDVINSPAMGIAARDVTKRWCASGTHLTGCVGGARVALYSSGANGWACTRVTSTVSELNVDLNRVETFSGSWTCAASADTLAVLTADPYDPTESFGTRATYVDGTIGAVGYNATVVREAVTTAQATGAFSSTCEPRFEAHEWKKPENYNFDNIGASMLVLFETATLEMWLEVMYHSVDAVAEGLQPRLNYNEGAALFYVVFIIIGAFFVMNLFVGVTIDKFNEMKETQEEEDEIEGRAKGASLFVTEEQRRWQLVERMMSKCKPTRVYEPPKHPARAKVFGVVTNPLFDVFIMMCIVANVVVMCLTYAGEPEQWTMDLFVANSFFTFVFLCEVIAKITALGVVNYFEDPWNRFDFTVVGFSLVGFIITMATDASAGFIAMLRVFRVARVLRLVRRARGLRTLLQTLLFSLPALLNVGSVLVLFFFIFAIMGMNLFGKVKKADHLTRHANFDYFPDSMLVLFRSSTGEMWNGIMHDCMVYRKCYEIQVGPYAGTYVDKGDPLLDGLRLGEDGYEDRCTPSYIGTIVYFVLFILICGFVMLNLVIAVILDNFQSYSGNVDLPVSEEDFTHFALEWGRIDRTGSYYIAVDKLPKLLKRLSAPLGVKNLPKGMIKRSLILTLFTCNVSVEEGKVHFSSVLKALAARLDGIEPPPEPPKRRRRRGSVGSTISEAEEEELFGPYGEDDKVKHIFAAIHVQSAWRRKEAMRRVQLAKIRARKHKGTAQGAAAHKAAEDAERRLAKSTSMTSDRSSASHASSA</sequence>
<evidence type="ECO:0000256" key="11">
    <source>
        <dbReference type="PIRSR" id="PIRSR602077-1"/>
    </source>
</evidence>
<feature type="compositionally biased region" description="Basic and acidic residues" evidence="14">
    <location>
        <begin position="1849"/>
        <end position="1858"/>
    </location>
</feature>
<dbReference type="InParanoid" id="C1FFJ7"/>
<evidence type="ECO:0000313" key="17">
    <source>
        <dbReference type="EMBL" id="ACO69382.1"/>
    </source>
</evidence>
<evidence type="ECO:0000256" key="3">
    <source>
        <dbReference type="ARBA" id="ARBA00022692"/>
    </source>
</evidence>
<dbReference type="InterPro" id="IPR027359">
    <property type="entry name" value="Volt_channel_dom_sf"/>
</dbReference>
<protein>
    <submittedName>
        <fullName evidence="17">Voltage-gated ion channel superfamily</fullName>
    </submittedName>
</protein>